<keyword evidence="1" id="KW-1133">Transmembrane helix</keyword>
<dbReference type="PANTHER" id="PTHR40040">
    <property type="entry name" value="SMALL HYDROPHOBIC PROTEIN-RELATED"/>
    <property type="match status" value="1"/>
</dbReference>
<keyword evidence="3" id="KW-1185">Reference proteome</keyword>
<dbReference type="Proteomes" id="UP000233440">
    <property type="component" value="Unassembled WGS sequence"/>
</dbReference>
<dbReference type="InterPro" id="IPR055338">
    <property type="entry name" value="YqfX-like"/>
</dbReference>
<name>A0A2N3LKF5_9BACI</name>
<gene>
    <name evidence="2" type="ORF">CWO92_09985</name>
</gene>
<dbReference type="PANTHER" id="PTHR40040:SF1">
    <property type="entry name" value="MEMBRANE PROTEIN"/>
    <property type="match status" value="1"/>
</dbReference>
<evidence type="ECO:0000313" key="3">
    <source>
        <dbReference type="Proteomes" id="UP000233440"/>
    </source>
</evidence>
<proteinExistence type="predicted"/>
<dbReference type="EMBL" id="PIQO01000006">
    <property type="protein sequence ID" value="PKR85086.1"/>
    <property type="molecule type" value="Genomic_DNA"/>
</dbReference>
<evidence type="ECO:0000256" key="1">
    <source>
        <dbReference type="SAM" id="Phobius"/>
    </source>
</evidence>
<keyword evidence="1" id="KW-0812">Transmembrane</keyword>
<organism evidence="2 3">
    <name type="scientific">Heyndrickxia camelliae</name>
    <dbReference type="NCBI Taxonomy" id="1707093"/>
    <lineage>
        <taxon>Bacteria</taxon>
        <taxon>Bacillati</taxon>
        <taxon>Bacillota</taxon>
        <taxon>Bacilli</taxon>
        <taxon>Bacillales</taxon>
        <taxon>Bacillaceae</taxon>
        <taxon>Heyndrickxia</taxon>
    </lineage>
</organism>
<dbReference type="AlphaFoldDB" id="A0A2N3LKF5"/>
<feature type="transmembrane region" description="Helical" evidence="1">
    <location>
        <begin position="80"/>
        <end position="107"/>
    </location>
</feature>
<evidence type="ECO:0000313" key="2">
    <source>
        <dbReference type="EMBL" id="PKR85086.1"/>
    </source>
</evidence>
<dbReference type="OrthoDB" id="2943217at2"/>
<sequence length="141" mass="15587">MKEDTRYDKLDNDVNIVEDDYDEIQDAEDVDDFYHARKVDDNHHDFHEETAAEIATPVNMNHYEDTDENDRDDVNTGGRVIGWAALALSIISLFVLPVILGAAAVILGFVARHKGAGTLGAWSIGIGVVSIIIGIFVLPFF</sequence>
<evidence type="ECO:0008006" key="4">
    <source>
        <dbReference type="Google" id="ProtNLM"/>
    </source>
</evidence>
<feature type="transmembrane region" description="Helical" evidence="1">
    <location>
        <begin position="119"/>
        <end position="140"/>
    </location>
</feature>
<accession>A0A2N3LKF5</accession>
<reference evidence="2 3" key="1">
    <citation type="submission" date="2017-11" db="EMBL/GenBank/DDBJ databases">
        <title>Bacillus camelliae sp. nov., isolated from pu'er tea.</title>
        <authorList>
            <person name="Niu L."/>
        </authorList>
    </citation>
    <scope>NUCLEOTIDE SEQUENCE [LARGE SCALE GENOMIC DNA]</scope>
    <source>
        <strain evidence="2 3">7578-1</strain>
    </source>
</reference>
<protein>
    <recommendedName>
        <fullName evidence="4">DUF4190 domain-containing protein</fullName>
    </recommendedName>
</protein>
<comment type="caution">
    <text evidence="2">The sequence shown here is derived from an EMBL/GenBank/DDBJ whole genome shotgun (WGS) entry which is preliminary data.</text>
</comment>
<keyword evidence="1" id="KW-0472">Membrane</keyword>